<protein>
    <recommendedName>
        <fullName evidence="4">DUF998 domain-containing protein</fullName>
    </recommendedName>
</protein>
<dbReference type="Proteomes" id="UP000315167">
    <property type="component" value="Unassembled WGS sequence"/>
</dbReference>
<keyword evidence="3" id="KW-1185">Reference proteome</keyword>
<feature type="transmembrane region" description="Helical" evidence="1">
    <location>
        <begin position="60"/>
        <end position="78"/>
    </location>
</feature>
<keyword evidence="1" id="KW-0812">Transmembrane</keyword>
<feature type="transmembrane region" description="Helical" evidence="1">
    <location>
        <begin position="128"/>
        <end position="145"/>
    </location>
</feature>
<feature type="transmembrane region" description="Helical" evidence="1">
    <location>
        <begin position="98"/>
        <end position="116"/>
    </location>
</feature>
<feature type="transmembrane region" description="Helical" evidence="1">
    <location>
        <begin position="157"/>
        <end position="178"/>
    </location>
</feature>
<name>A0A562L7N8_9GAMM</name>
<dbReference type="OrthoDB" id="9180406at2"/>
<keyword evidence="1" id="KW-1133">Transmembrane helix</keyword>
<feature type="transmembrane region" description="Helical" evidence="1">
    <location>
        <begin position="198"/>
        <end position="215"/>
    </location>
</feature>
<dbReference type="AlphaFoldDB" id="A0A562L7N8"/>
<accession>A0A562L7N8</accession>
<dbReference type="EMBL" id="VLKN01000003">
    <property type="protein sequence ID" value="TWI03697.1"/>
    <property type="molecule type" value="Genomic_DNA"/>
</dbReference>
<reference evidence="2 3" key="1">
    <citation type="journal article" date="2015" name="Stand. Genomic Sci.">
        <title>Genomic Encyclopedia of Bacterial and Archaeal Type Strains, Phase III: the genomes of soil and plant-associated and newly described type strains.</title>
        <authorList>
            <person name="Whitman W.B."/>
            <person name="Woyke T."/>
            <person name="Klenk H.P."/>
            <person name="Zhou Y."/>
            <person name="Lilburn T.G."/>
            <person name="Beck B.J."/>
            <person name="De Vos P."/>
            <person name="Vandamme P."/>
            <person name="Eisen J.A."/>
            <person name="Garrity G."/>
            <person name="Hugenholtz P."/>
            <person name="Kyrpides N.C."/>
        </authorList>
    </citation>
    <scope>NUCLEOTIDE SEQUENCE [LARGE SCALE GENOMIC DNA]</scope>
    <source>
        <strain evidence="2 3">CGMCC 1.10821</strain>
    </source>
</reference>
<evidence type="ECO:0008006" key="4">
    <source>
        <dbReference type="Google" id="ProtNLM"/>
    </source>
</evidence>
<gene>
    <name evidence="2" type="ORF">IP90_01512</name>
</gene>
<organism evidence="2 3">
    <name type="scientific">Luteimonas cucumeris</name>
    <dbReference type="NCBI Taxonomy" id="985012"/>
    <lineage>
        <taxon>Bacteria</taxon>
        <taxon>Pseudomonadati</taxon>
        <taxon>Pseudomonadota</taxon>
        <taxon>Gammaproteobacteria</taxon>
        <taxon>Lysobacterales</taxon>
        <taxon>Lysobacteraceae</taxon>
        <taxon>Luteimonas</taxon>
    </lineage>
</organism>
<evidence type="ECO:0000313" key="2">
    <source>
        <dbReference type="EMBL" id="TWI03697.1"/>
    </source>
</evidence>
<proteinExistence type="predicted"/>
<evidence type="ECO:0000313" key="3">
    <source>
        <dbReference type="Proteomes" id="UP000315167"/>
    </source>
</evidence>
<sequence length="228" mass="25162">MDRSAVPLWSLPLAVAALLFVAAHLAWALSVQAGYIPYCLPYWDGCTSISRAARQGAGNHLFRLLILPCALLQGLHWWLTRRWLRLAPRDDGGGRSLLPLGVIAASALAVYATFLGTDGDVYRVLRRYGVVIYFGSSYLAQLVFLRQLRRRSLAPNGLSVILLAICVLMLALGLANTVAKAVLGSTDLQDRLENALEWQLGLLQAAWFVAQAWLWKRNGYALALRMNS</sequence>
<dbReference type="RefSeq" id="WP_144898997.1">
    <property type="nucleotide sequence ID" value="NZ_VLKN01000003.1"/>
</dbReference>
<keyword evidence="1" id="KW-0472">Membrane</keyword>
<evidence type="ECO:0000256" key="1">
    <source>
        <dbReference type="SAM" id="Phobius"/>
    </source>
</evidence>
<comment type="caution">
    <text evidence="2">The sequence shown here is derived from an EMBL/GenBank/DDBJ whole genome shotgun (WGS) entry which is preliminary data.</text>
</comment>